<dbReference type="InterPro" id="IPR011701">
    <property type="entry name" value="MFS"/>
</dbReference>
<protein>
    <submittedName>
        <fullName evidence="9">MFS transporter</fullName>
    </submittedName>
</protein>
<feature type="transmembrane region" description="Helical" evidence="7">
    <location>
        <begin position="341"/>
        <end position="358"/>
    </location>
</feature>
<name>A0ABV7KNP7_PLAOK</name>
<dbReference type="Proteomes" id="UP001595625">
    <property type="component" value="Unassembled WGS sequence"/>
</dbReference>
<feature type="domain" description="Major facilitator superfamily (MFS) profile" evidence="8">
    <location>
        <begin position="9"/>
        <end position="388"/>
    </location>
</feature>
<dbReference type="PANTHER" id="PTHR23504:SF115">
    <property type="entry name" value="MULTIDRUG RESISTANCE PROTEIN 2"/>
    <property type="match status" value="1"/>
</dbReference>
<dbReference type="RefSeq" id="WP_117312511.1">
    <property type="nucleotide sequence ID" value="NZ_JBHRUJ010000016.1"/>
</dbReference>
<dbReference type="PANTHER" id="PTHR23504">
    <property type="entry name" value="MAJOR FACILITATOR SUPERFAMILY DOMAIN-CONTAINING PROTEIN 10"/>
    <property type="match status" value="1"/>
</dbReference>
<dbReference type="InterPro" id="IPR001958">
    <property type="entry name" value="Tet-R_TetA/multi-R_MdtG-like"/>
</dbReference>
<feature type="transmembrane region" description="Helical" evidence="7">
    <location>
        <begin position="364"/>
        <end position="383"/>
    </location>
</feature>
<dbReference type="Gene3D" id="1.20.1250.20">
    <property type="entry name" value="MFS general substrate transporter like domains"/>
    <property type="match status" value="1"/>
</dbReference>
<dbReference type="PROSITE" id="PS00216">
    <property type="entry name" value="SUGAR_TRANSPORT_1"/>
    <property type="match status" value="1"/>
</dbReference>
<accession>A0ABV7KNP7</accession>
<feature type="transmembrane region" description="Helical" evidence="7">
    <location>
        <begin position="207"/>
        <end position="227"/>
    </location>
</feature>
<organism evidence="9 10">
    <name type="scientific">Planomicrobium okeanokoites</name>
    <name type="common">Planococcus okeanokoites</name>
    <name type="synonym">Flavobacterium okeanokoites</name>
    <dbReference type="NCBI Taxonomy" id="244"/>
    <lineage>
        <taxon>Bacteria</taxon>
        <taxon>Bacillati</taxon>
        <taxon>Bacillota</taxon>
        <taxon>Bacilli</taxon>
        <taxon>Bacillales</taxon>
        <taxon>Caryophanaceae</taxon>
        <taxon>Planomicrobium</taxon>
    </lineage>
</organism>
<dbReference type="PROSITE" id="PS50850">
    <property type="entry name" value="MFS"/>
    <property type="match status" value="1"/>
</dbReference>
<keyword evidence="6 7" id="KW-0472">Membrane</keyword>
<dbReference type="CDD" id="cd17325">
    <property type="entry name" value="MFS_MdtG_SLC18_like"/>
    <property type="match status" value="1"/>
</dbReference>
<comment type="subcellular location">
    <subcellularLocation>
        <location evidence="1">Cell membrane</location>
        <topology evidence="1">Multi-pass membrane protein</topology>
    </subcellularLocation>
</comment>
<feature type="transmembrane region" description="Helical" evidence="7">
    <location>
        <begin position="278"/>
        <end position="296"/>
    </location>
</feature>
<sequence length="408" mass="44492">MAVKSNKFALYILMFNMFIAMSGIGLIIPIMPAYLDTFGVAGQVLGTLIATFAFAQFLFSPLSGQLSDKYGRKKLIIFGLVVFGMSQLVFGLATELWVLYLARFFSGLGAAFLIPPMMAFVADITTYEERGKGMGLLGASMSLGFMIGPGFGGFLAEVSLQFPFYIAALVATLAAIMSYIALPDVAPTIQQAENKKENLWQQMKRSVYMPYFVMLLVMFIFAFGLSNFQSTIALYVDKEHGFTPKEISILITVGGFVGVIIQTFVIDRLFKRYGEMNVILVNLLVSAAAMIGILFVNTFWTILLVSAVFFTAASLLRPAINTLISKLAGDQQGYAAGMNNAYMSLGNMIGPALAGILFDINMIYPYIVGTAILLICFFIASSWSSKKQQLLQETRSVAPAGKGEIQKG</sequence>
<keyword evidence="5 7" id="KW-1133">Transmembrane helix</keyword>
<feature type="transmembrane region" description="Helical" evidence="7">
    <location>
        <begin position="100"/>
        <end position="122"/>
    </location>
</feature>
<evidence type="ECO:0000256" key="3">
    <source>
        <dbReference type="ARBA" id="ARBA00022448"/>
    </source>
</evidence>
<evidence type="ECO:0000256" key="4">
    <source>
        <dbReference type="ARBA" id="ARBA00022692"/>
    </source>
</evidence>
<feature type="transmembrane region" description="Helical" evidence="7">
    <location>
        <begin position="247"/>
        <end position="266"/>
    </location>
</feature>
<dbReference type="InterPro" id="IPR005829">
    <property type="entry name" value="Sugar_transporter_CS"/>
</dbReference>
<evidence type="ECO:0000313" key="9">
    <source>
        <dbReference type="EMBL" id="MFC3211142.1"/>
    </source>
</evidence>
<dbReference type="Pfam" id="PF07690">
    <property type="entry name" value="MFS_1"/>
    <property type="match status" value="1"/>
</dbReference>
<evidence type="ECO:0000313" key="10">
    <source>
        <dbReference type="Proteomes" id="UP001595625"/>
    </source>
</evidence>
<evidence type="ECO:0000256" key="7">
    <source>
        <dbReference type="SAM" id="Phobius"/>
    </source>
</evidence>
<feature type="transmembrane region" description="Helical" evidence="7">
    <location>
        <begin position="162"/>
        <end position="186"/>
    </location>
</feature>
<evidence type="ECO:0000256" key="5">
    <source>
        <dbReference type="ARBA" id="ARBA00022989"/>
    </source>
</evidence>
<feature type="transmembrane region" description="Helical" evidence="7">
    <location>
        <begin position="302"/>
        <end position="320"/>
    </location>
</feature>
<dbReference type="PRINTS" id="PR01035">
    <property type="entry name" value="TCRTETA"/>
</dbReference>
<keyword evidence="10" id="KW-1185">Reference proteome</keyword>
<proteinExistence type="inferred from homology"/>
<dbReference type="InterPro" id="IPR020846">
    <property type="entry name" value="MFS_dom"/>
</dbReference>
<feature type="transmembrane region" description="Helical" evidence="7">
    <location>
        <begin position="40"/>
        <end position="63"/>
    </location>
</feature>
<keyword evidence="4 7" id="KW-0812">Transmembrane</keyword>
<dbReference type="InterPro" id="IPR036259">
    <property type="entry name" value="MFS_trans_sf"/>
</dbReference>
<comment type="similarity">
    <text evidence="2">Belongs to the major facilitator superfamily. TCR/Tet family.</text>
</comment>
<comment type="caution">
    <text evidence="9">The sequence shown here is derived from an EMBL/GenBank/DDBJ whole genome shotgun (WGS) entry which is preliminary data.</text>
</comment>
<feature type="transmembrane region" description="Helical" evidence="7">
    <location>
        <begin position="75"/>
        <end position="94"/>
    </location>
</feature>
<evidence type="ECO:0000259" key="8">
    <source>
        <dbReference type="PROSITE" id="PS50850"/>
    </source>
</evidence>
<feature type="transmembrane region" description="Helical" evidence="7">
    <location>
        <begin position="12"/>
        <end position="34"/>
    </location>
</feature>
<evidence type="ECO:0000256" key="2">
    <source>
        <dbReference type="ARBA" id="ARBA00007520"/>
    </source>
</evidence>
<feature type="transmembrane region" description="Helical" evidence="7">
    <location>
        <begin position="134"/>
        <end position="156"/>
    </location>
</feature>
<keyword evidence="3" id="KW-0813">Transport</keyword>
<dbReference type="SUPFAM" id="SSF103473">
    <property type="entry name" value="MFS general substrate transporter"/>
    <property type="match status" value="1"/>
</dbReference>
<evidence type="ECO:0000256" key="1">
    <source>
        <dbReference type="ARBA" id="ARBA00004651"/>
    </source>
</evidence>
<dbReference type="EMBL" id="JBHRUJ010000016">
    <property type="protein sequence ID" value="MFC3211142.1"/>
    <property type="molecule type" value="Genomic_DNA"/>
</dbReference>
<evidence type="ECO:0000256" key="6">
    <source>
        <dbReference type="ARBA" id="ARBA00023136"/>
    </source>
</evidence>
<gene>
    <name evidence="9" type="ORF">ACFOEJ_08680</name>
</gene>
<reference evidence="10" key="1">
    <citation type="journal article" date="2019" name="Int. J. Syst. Evol. Microbiol.">
        <title>The Global Catalogue of Microorganisms (GCM) 10K type strain sequencing project: providing services to taxonomists for standard genome sequencing and annotation.</title>
        <authorList>
            <consortium name="The Broad Institute Genomics Platform"/>
            <consortium name="The Broad Institute Genome Sequencing Center for Infectious Disease"/>
            <person name="Wu L."/>
            <person name="Ma J."/>
        </authorList>
    </citation>
    <scope>NUCLEOTIDE SEQUENCE [LARGE SCALE GENOMIC DNA]</scope>
    <source>
        <strain evidence="10">CCM 320</strain>
    </source>
</reference>